<comment type="caution">
    <text evidence="1">The sequence shown here is derived from an EMBL/GenBank/DDBJ whole genome shotgun (WGS) entry which is preliminary data.</text>
</comment>
<name>A0ACC3SFT0_9PEZI</name>
<gene>
    <name evidence="1" type="ORF">M8818_003150</name>
</gene>
<dbReference type="EMBL" id="JAMKPW020000013">
    <property type="protein sequence ID" value="KAK8211497.1"/>
    <property type="molecule type" value="Genomic_DNA"/>
</dbReference>
<accession>A0ACC3SFT0</accession>
<dbReference type="Proteomes" id="UP001320706">
    <property type="component" value="Unassembled WGS sequence"/>
</dbReference>
<organism evidence="1 2">
    <name type="scientific">Zalaria obscura</name>
    <dbReference type="NCBI Taxonomy" id="2024903"/>
    <lineage>
        <taxon>Eukaryota</taxon>
        <taxon>Fungi</taxon>
        <taxon>Dikarya</taxon>
        <taxon>Ascomycota</taxon>
        <taxon>Pezizomycotina</taxon>
        <taxon>Dothideomycetes</taxon>
        <taxon>Dothideomycetidae</taxon>
        <taxon>Dothideales</taxon>
        <taxon>Zalariaceae</taxon>
        <taxon>Zalaria</taxon>
    </lineage>
</organism>
<evidence type="ECO:0000313" key="2">
    <source>
        <dbReference type="Proteomes" id="UP001320706"/>
    </source>
</evidence>
<evidence type="ECO:0000313" key="1">
    <source>
        <dbReference type="EMBL" id="KAK8211497.1"/>
    </source>
</evidence>
<proteinExistence type="predicted"/>
<sequence length="340" mass="37691">MEGLARKLRSVGVLQSVSELADFARAFALNQPLFSCIDVGAGKERADHKIKETLRLFISNTQCKHIIFGGCHDNGYLPNLDPYKRDGTIASRISLLEGYAVQPGFLALGYQMTRFPDVFRRDPLPERLMSMAPLQAVLKPEPPAAVPQTASPTPSHSSTTSGVRVDSAVRPSLSSPAESSTWAAVGKSGVTGKCINITPSKAPNRRHIITNAYKQRLDPDLPKPDYAAQQRLFDRIRKHKVCNAYHLIGKCEAGEYCDYDHGERLSPGEQLALRHRARTRSCMNRGDCRDFYCTLGHICPYGDKCTGGDQCWFADVHDIDQTPAWRLFESGEKELVKEAA</sequence>
<keyword evidence="2" id="KW-1185">Reference proteome</keyword>
<reference evidence="1" key="1">
    <citation type="submission" date="2024-02" db="EMBL/GenBank/DDBJ databases">
        <title>Metagenome Assembled Genome of Zalaria obscura JY119.</title>
        <authorList>
            <person name="Vighnesh L."/>
            <person name="Jagadeeshwari U."/>
            <person name="Venkata Ramana C."/>
            <person name="Sasikala C."/>
        </authorList>
    </citation>
    <scope>NUCLEOTIDE SEQUENCE</scope>
    <source>
        <strain evidence="1">JY119</strain>
    </source>
</reference>
<protein>
    <submittedName>
        <fullName evidence="1">Uncharacterized protein</fullName>
    </submittedName>
</protein>